<comment type="similarity">
    <text evidence="9 11">Belongs to the TonB-dependent receptor family.</text>
</comment>
<evidence type="ECO:0000256" key="3">
    <source>
        <dbReference type="ARBA" id="ARBA00022452"/>
    </source>
</evidence>
<evidence type="ECO:0000256" key="9">
    <source>
        <dbReference type="PROSITE-ProRule" id="PRU01360"/>
    </source>
</evidence>
<organism evidence="14 15">
    <name type="scientific">Hyphococcus lacteus</name>
    <dbReference type="NCBI Taxonomy" id="3143536"/>
    <lineage>
        <taxon>Bacteria</taxon>
        <taxon>Pseudomonadati</taxon>
        <taxon>Pseudomonadota</taxon>
        <taxon>Alphaproteobacteria</taxon>
        <taxon>Parvularculales</taxon>
        <taxon>Parvularculaceae</taxon>
        <taxon>Hyphococcus</taxon>
    </lineage>
</organism>
<dbReference type="Gene3D" id="2.170.130.10">
    <property type="entry name" value="TonB-dependent receptor, plug domain"/>
    <property type="match status" value="1"/>
</dbReference>
<keyword evidence="3 9" id="KW-1134">Transmembrane beta strand</keyword>
<keyword evidence="8 9" id="KW-0998">Cell outer membrane</keyword>
<dbReference type="EMBL" id="JBEHZE010000001">
    <property type="protein sequence ID" value="MEX6634513.1"/>
    <property type="molecule type" value="Genomic_DNA"/>
</dbReference>
<keyword evidence="7 9" id="KW-0472">Membrane</keyword>
<evidence type="ECO:0000256" key="6">
    <source>
        <dbReference type="ARBA" id="ARBA00023077"/>
    </source>
</evidence>
<dbReference type="InterPro" id="IPR037066">
    <property type="entry name" value="Plug_dom_sf"/>
</dbReference>
<evidence type="ECO:0000256" key="1">
    <source>
        <dbReference type="ARBA" id="ARBA00004571"/>
    </source>
</evidence>
<keyword evidence="5" id="KW-0732">Signal</keyword>
<sequence>MLTTVANKNGWAALALRFIAVPCSLTAPAIYVNSANAQDASLQYDFDIDEDQLGPALKEFADQSGFLALYPFEFAGVTGANPVIGEYTVEDALQILLRDIGFSGGLTKSGVITISRTPDKLASQEGQLNKKSLLTKLAGGVSSVVIGFTGAGSAVAQSDQANASGDTIVVTGSRITNSNLTSSSSVTVLGAEEVNARGILRVEDLINTLPQAMSGQSSTTGVNGAQATVNLRGLGAVRTLVLVDGKRLPYGSPINAAVDLNQIPSQLIERVDVLTGGATAVYGSDAVSGVVNFIMKRDFEGLEASFQGSFFQADNNNSAVESVLADFDQADPGSIIDGRTLDFNMVAGSNVDDGRGNITAYFGYSKDNAIRWEDRDITACPFGTRNGGTEFSCSGSNAQPANTRYSRTGVGGFNLAVDQDTGLLRNYDSGTDAFNFALGNYLQRPRERFTYGAFARYDIKDNVEFFFDFSGADNTTTAQIAGGGVSLGQTSSINCDNPLLTADMQNVFCDPSVVFTDSDGVERAPLNVGRRNVEFPRNVEYSLKTQRFVGGFRGEVMEGINYEVFGQFSKVDYTELFLNDVSLSKVARALDIVSDPLSGDPICRSVLSGEDPDCAPFDIFTGAPITDAAGRYISTPSLRIGDTSQLVFGGSLSGGLDRWGIVSPFATEGVQMAAGFEYRQDSLSLTPDDSDTTTNTRVPVDGTVSVYEFFGEMQVPVLQDLPFAEEFTLSGAYRFSDYYQTTGSQHTYSMGVAWQPVPDIRLRAQYQRATRSPNPIELFNPQEFGLETLSGGANGLKDPCAGDFDAGTSVPEPGRSFEECARTGVTAAQYGTILDSAGNIATLIGGNENLEPETSNTWTAGVVLSPNAVPGLVVSVDYFSIDVEGFIGTVNANDALGQCLDTADPSYCSLINRDSAGTLFLIPGEAFIQGTNINTGNLTTSGFDVNASYTFDLADLGLGNVGDVRLGYIATFLSELSEQSLPGNPAIDCAGFHGGACDNPSPEYRHRVNVGWGIGSLSTTLSWRYLSSVEEYSTSPTDVNFLGATSYFDLSAQYELSNGVELRAGVNNILDRDPPLTSLAGFGGGEDAGRGNTYPQIYDAQGRYVFAGATVKF</sequence>
<dbReference type="RefSeq" id="WP_369314494.1">
    <property type="nucleotide sequence ID" value="NZ_JBEHZE010000001.1"/>
</dbReference>
<dbReference type="PROSITE" id="PS01156">
    <property type="entry name" value="TONB_DEPENDENT_REC_2"/>
    <property type="match status" value="1"/>
</dbReference>
<dbReference type="PANTHER" id="PTHR47234:SF2">
    <property type="entry name" value="TONB-DEPENDENT RECEPTOR"/>
    <property type="match status" value="1"/>
</dbReference>
<dbReference type="SUPFAM" id="SSF56935">
    <property type="entry name" value="Porins"/>
    <property type="match status" value="1"/>
</dbReference>
<dbReference type="InterPro" id="IPR010917">
    <property type="entry name" value="TonB_rcpt_CS"/>
</dbReference>
<dbReference type="InterPro" id="IPR000531">
    <property type="entry name" value="Beta-barrel_TonB"/>
</dbReference>
<dbReference type="Proteomes" id="UP001560685">
    <property type="component" value="Unassembled WGS sequence"/>
</dbReference>
<evidence type="ECO:0000259" key="12">
    <source>
        <dbReference type="Pfam" id="PF00593"/>
    </source>
</evidence>
<feature type="domain" description="TonB-dependent receptor-like beta-barrel" evidence="12">
    <location>
        <begin position="643"/>
        <end position="1069"/>
    </location>
</feature>
<keyword evidence="14" id="KW-0675">Receptor</keyword>
<dbReference type="Pfam" id="PF07715">
    <property type="entry name" value="Plug"/>
    <property type="match status" value="1"/>
</dbReference>
<dbReference type="PROSITE" id="PS52016">
    <property type="entry name" value="TONB_DEPENDENT_REC_3"/>
    <property type="match status" value="1"/>
</dbReference>
<dbReference type="InterPro" id="IPR039426">
    <property type="entry name" value="TonB-dep_rcpt-like"/>
</dbReference>
<evidence type="ECO:0000256" key="11">
    <source>
        <dbReference type="RuleBase" id="RU003357"/>
    </source>
</evidence>
<evidence type="ECO:0000313" key="14">
    <source>
        <dbReference type="EMBL" id="MEX6634513.1"/>
    </source>
</evidence>
<protein>
    <submittedName>
        <fullName evidence="14">TonB-dependent receptor</fullName>
    </submittedName>
</protein>
<evidence type="ECO:0000256" key="10">
    <source>
        <dbReference type="PROSITE-ProRule" id="PRU10144"/>
    </source>
</evidence>
<keyword evidence="6 11" id="KW-0798">TonB box</keyword>
<dbReference type="PANTHER" id="PTHR47234">
    <property type="match status" value="1"/>
</dbReference>
<feature type="short sequence motif" description="TonB C-terminal box" evidence="10">
    <location>
        <begin position="1096"/>
        <end position="1113"/>
    </location>
</feature>
<comment type="subcellular location">
    <subcellularLocation>
        <location evidence="1 9">Cell outer membrane</location>
        <topology evidence="1 9">Multi-pass membrane protein</topology>
    </subcellularLocation>
</comment>
<keyword evidence="4 9" id="KW-0812">Transmembrane</keyword>
<evidence type="ECO:0000256" key="8">
    <source>
        <dbReference type="ARBA" id="ARBA00023237"/>
    </source>
</evidence>
<keyword evidence="2 9" id="KW-0813">Transport</keyword>
<evidence type="ECO:0000313" key="15">
    <source>
        <dbReference type="Proteomes" id="UP001560685"/>
    </source>
</evidence>
<evidence type="ECO:0000256" key="5">
    <source>
        <dbReference type="ARBA" id="ARBA00022729"/>
    </source>
</evidence>
<accession>A0ABV3Z7W0</accession>
<evidence type="ECO:0000256" key="4">
    <source>
        <dbReference type="ARBA" id="ARBA00022692"/>
    </source>
</evidence>
<keyword evidence="15" id="KW-1185">Reference proteome</keyword>
<feature type="domain" description="TonB-dependent receptor plug" evidence="13">
    <location>
        <begin position="181"/>
        <end position="290"/>
    </location>
</feature>
<proteinExistence type="inferred from homology"/>
<evidence type="ECO:0000256" key="2">
    <source>
        <dbReference type="ARBA" id="ARBA00022448"/>
    </source>
</evidence>
<dbReference type="InterPro" id="IPR012910">
    <property type="entry name" value="Plug_dom"/>
</dbReference>
<dbReference type="Gene3D" id="3.55.50.30">
    <property type="match status" value="1"/>
</dbReference>
<gene>
    <name evidence="14" type="ORF">ABFZ84_13235</name>
</gene>
<comment type="caution">
    <text evidence="14">The sequence shown here is derived from an EMBL/GenBank/DDBJ whole genome shotgun (WGS) entry which is preliminary data.</text>
</comment>
<name>A0ABV3Z7W0_9PROT</name>
<dbReference type="InterPro" id="IPR036942">
    <property type="entry name" value="Beta-barrel_TonB_sf"/>
</dbReference>
<evidence type="ECO:0000259" key="13">
    <source>
        <dbReference type="Pfam" id="PF07715"/>
    </source>
</evidence>
<reference evidence="14 15" key="1">
    <citation type="submission" date="2024-05" db="EMBL/GenBank/DDBJ databases">
        <title>Three bacterial strains, DH-69, EH-24, and ECK-19 isolated from coastal sediments.</title>
        <authorList>
            <person name="Ye Y.-Q."/>
            <person name="Du Z.-J."/>
        </authorList>
    </citation>
    <scope>NUCLEOTIDE SEQUENCE [LARGE SCALE GENOMIC DNA]</scope>
    <source>
        <strain evidence="14 15">ECK-19</strain>
    </source>
</reference>
<dbReference type="Pfam" id="PF00593">
    <property type="entry name" value="TonB_dep_Rec_b-barrel"/>
    <property type="match status" value="1"/>
</dbReference>
<dbReference type="Gene3D" id="2.40.170.20">
    <property type="entry name" value="TonB-dependent receptor, beta-barrel domain"/>
    <property type="match status" value="1"/>
</dbReference>
<evidence type="ECO:0000256" key="7">
    <source>
        <dbReference type="ARBA" id="ARBA00023136"/>
    </source>
</evidence>